<evidence type="ECO:0000256" key="2">
    <source>
        <dbReference type="SAM" id="SignalP"/>
    </source>
</evidence>
<feature type="compositionally biased region" description="Basic and acidic residues" evidence="1">
    <location>
        <begin position="148"/>
        <end position="163"/>
    </location>
</feature>
<feature type="region of interest" description="Disordered" evidence="1">
    <location>
        <begin position="56"/>
        <end position="553"/>
    </location>
</feature>
<feature type="compositionally biased region" description="Polar residues" evidence="1">
    <location>
        <begin position="355"/>
        <end position="378"/>
    </location>
</feature>
<feature type="compositionally biased region" description="Polar residues" evidence="1">
    <location>
        <begin position="97"/>
        <end position="111"/>
    </location>
</feature>
<evidence type="ECO:0000256" key="1">
    <source>
        <dbReference type="SAM" id="MobiDB-lite"/>
    </source>
</evidence>
<feature type="chain" id="PRO_5039910397" evidence="2">
    <location>
        <begin position="18"/>
        <end position="553"/>
    </location>
</feature>
<feature type="compositionally biased region" description="Basic and acidic residues" evidence="1">
    <location>
        <begin position="112"/>
        <end position="127"/>
    </location>
</feature>
<dbReference type="PANTHER" id="PTHR47819:SF1">
    <property type="entry name" value="DENTIN SIALOPHOSPHOPROTEIN"/>
    <property type="match status" value="1"/>
</dbReference>
<dbReference type="EMBL" id="CH474022">
    <property type="protein sequence ID" value="EDL99500.1"/>
    <property type="molecule type" value="Genomic_DNA"/>
</dbReference>
<evidence type="ECO:0000313" key="3">
    <source>
        <dbReference type="EMBL" id="EDL99500.1"/>
    </source>
</evidence>
<evidence type="ECO:0000313" key="4">
    <source>
        <dbReference type="Proteomes" id="UP000234681"/>
    </source>
</evidence>
<feature type="compositionally biased region" description="Polar residues" evidence="1">
    <location>
        <begin position="414"/>
        <end position="428"/>
    </location>
</feature>
<dbReference type="PANTHER" id="PTHR47819">
    <property type="entry name" value="DENTIN SIALOPHOSPHOPROTEIN"/>
    <property type="match status" value="1"/>
</dbReference>
<accession>A6K5T1</accession>
<keyword evidence="2" id="KW-0732">Signal</keyword>
<feature type="compositionally biased region" description="Acidic residues" evidence="1">
    <location>
        <begin position="493"/>
        <end position="523"/>
    </location>
</feature>
<name>A6K5T1_RAT</name>
<feature type="compositionally biased region" description="Polar residues" evidence="1">
    <location>
        <begin position="164"/>
        <end position="197"/>
    </location>
</feature>
<feature type="compositionally biased region" description="Basic and acidic residues" evidence="1">
    <location>
        <begin position="524"/>
        <end position="541"/>
    </location>
</feature>
<organism evidence="3 4">
    <name type="scientific">Rattus norvegicus</name>
    <name type="common">Rat</name>
    <dbReference type="NCBI Taxonomy" id="10116"/>
    <lineage>
        <taxon>Eukaryota</taxon>
        <taxon>Metazoa</taxon>
        <taxon>Chordata</taxon>
        <taxon>Craniata</taxon>
        <taxon>Vertebrata</taxon>
        <taxon>Euteleostomi</taxon>
        <taxon>Mammalia</taxon>
        <taxon>Eutheria</taxon>
        <taxon>Euarchontoglires</taxon>
        <taxon>Glires</taxon>
        <taxon>Rodentia</taxon>
        <taxon>Myomorpha</taxon>
        <taxon>Muroidea</taxon>
        <taxon>Muridae</taxon>
        <taxon>Murinae</taxon>
        <taxon>Rattus</taxon>
    </lineage>
</organism>
<feature type="signal peptide" evidence="2">
    <location>
        <begin position="1"/>
        <end position="17"/>
    </location>
</feature>
<feature type="compositionally biased region" description="Basic and acidic residues" evidence="1">
    <location>
        <begin position="389"/>
        <end position="413"/>
    </location>
</feature>
<feature type="compositionally biased region" description="Acidic residues" evidence="1">
    <location>
        <begin position="542"/>
        <end position="553"/>
    </location>
</feature>
<gene>
    <name evidence="3 5" type="primary">Dspp</name>
    <name evidence="3" type="ORF">rCG_37879</name>
</gene>
<feature type="compositionally biased region" description="Polar residues" evidence="1">
    <location>
        <begin position="279"/>
        <end position="295"/>
    </location>
</feature>
<reference evidence="4" key="1">
    <citation type="submission" date="2005-09" db="EMBL/GenBank/DDBJ databases">
        <authorList>
            <person name="Mural R.J."/>
            <person name="Li P.W."/>
            <person name="Adams M.D."/>
            <person name="Amanatides P.G."/>
            <person name="Baden-Tillson H."/>
            <person name="Barnstead M."/>
            <person name="Chin S.H."/>
            <person name="Dew I."/>
            <person name="Evans C.A."/>
            <person name="Ferriera S."/>
            <person name="Flanigan M."/>
            <person name="Fosler C."/>
            <person name="Glodek A."/>
            <person name="Gu Z."/>
            <person name="Holt R.A."/>
            <person name="Jennings D."/>
            <person name="Kraft C.L."/>
            <person name="Lu F."/>
            <person name="Nguyen T."/>
            <person name="Nusskern D.R."/>
            <person name="Pfannkoch C.M."/>
            <person name="Sitter C."/>
            <person name="Sutton G.G."/>
            <person name="Venter J.C."/>
            <person name="Wang Z."/>
            <person name="Woodage T."/>
            <person name="Zheng X.H."/>
            <person name="Zhong F."/>
        </authorList>
    </citation>
    <scope>NUCLEOTIDE SEQUENCE [LARGE SCALE GENOMIC DNA]</scope>
    <source>
        <strain>BN</strain>
        <strain evidence="4">Sprague-Dawley</strain>
    </source>
</reference>
<dbReference type="AlphaFoldDB" id="A6K5T1"/>
<dbReference type="Proteomes" id="UP000234681">
    <property type="component" value="Chromosome 14"/>
</dbReference>
<feature type="compositionally biased region" description="Basic and acidic residues" evidence="1">
    <location>
        <begin position="265"/>
        <end position="278"/>
    </location>
</feature>
<protein>
    <submittedName>
        <fullName evidence="3">Dentin sialophosphoprotein, isoform CRA_a</fullName>
    </submittedName>
</protein>
<evidence type="ECO:0000313" key="5">
    <source>
        <dbReference type="RGD" id="2525"/>
    </source>
</evidence>
<proteinExistence type="predicted"/>
<sequence>MKTKIIIYICIWATAWAIPVPQLVPLERDIVEKSADVPFLAHPGTAAQNELHINKATNDSDSDDSPKGSELGRQVHSNGGYERDRNGSESIAVGGKSSPTQPILANAQGNSAKEREDVETYGHDGIHAGENSTANGIRGQLGIAENAEEAKESKVHEQPHQDTKTGLASDTSQNGDATLVQENEPQVAGSKNSTNHEVGTHGSGVAAQETTPQREGEGSENQGAEVTPSIGEGAGLDNTEGSPSGNGIEEDEDTGSGDGVGADAGDGRESHDGTEGHEGQSSGGNNDNRGQGSVSTEDDDSKEQEGSPNGRGGDNTSSSEETGIEEGDGTQTTQDNQNLSPTEGGIISQAEACPSGQSQNQGLETEGSSTGNKSSITKESGKLSGSKDSNGHHGMELDKRNSPKQGAAEKSDTHNNMGHSRIGSSSNSDGHDSYDFDDESMQGDDPNSSDESNGSDGSDDANSESANENGNHGDASYTSDESSDNGGDSDSYAGEDDSSDDTSDTDDSDSNGDDDSESEDKDESDNSNHDNDSDSESKSDSSDSDSDSSDSSQ</sequence>
<dbReference type="RGD" id="2525">
    <property type="gene designation" value="Dspp"/>
</dbReference>